<evidence type="ECO:0000313" key="3">
    <source>
        <dbReference type="Proteomes" id="UP000292424"/>
    </source>
</evidence>
<feature type="transmembrane region" description="Helical" evidence="1">
    <location>
        <begin position="413"/>
        <end position="429"/>
    </location>
</feature>
<proteinExistence type="predicted"/>
<keyword evidence="1" id="KW-0472">Membrane</keyword>
<sequence length="466" mass="53736">MHQFKSKLFFFKLQNKQSYYTLILIAVLYTIALIIRIESNTLNESINDQSRDSYSYIETANLIKTGVYFKRDIEFNHAVSLTKRPFIYPLFLMILGGQKNLILIIIIQHLIAVVCAYLMILFFEKIGGTHPLWLALAIALTPASIYFYHLIMSETLTMLCSSIILILLLNISNKKCFISLQIIIGILPFIRPIFFPFTICNLLFFICCRNFSFQLRLYAIIPVLLCTGSFFFNKYRTDYAHFSSIENINLVDFNITMFKNATLGGEKGINWDDSIQQKALQYHDFPSRSAYLGNVAKHEIFINGPDYAKFHIICSIKALFSSGKTDFIFFNPIGSIQNNQNNIINSYYNKGILTVCKNYLENYLDEIIKEKSATGKLILIYFIPVTLFQILKWPFICIGIYVSRQRILSTSGLYMIFFLCYNIFITGPVSNPRYLLPIDPIIFMAFALGAQNVCSLFKIENKKRIA</sequence>
<gene>
    <name evidence="2" type="ORF">E0W69_011615</name>
</gene>
<feature type="transmembrane region" description="Helical" evidence="1">
    <location>
        <begin position="215"/>
        <end position="232"/>
    </location>
</feature>
<feature type="transmembrane region" description="Helical" evidence="1">
    <location>
        <begin position="129"/>
        <end position="148"/>
    </location>
</feature>
<organism evidence="2 3">
    <name type="scientific">Rhizosphaericola mali</name>
    <dbReference type="NCBI Taxonomy" id="2545455"/>
    <lineage>
        <taxon>Bacteria</taxon>
        <taxon>Pseudomonadati</taxon>
        <taxon>Bacteroidota</taxon>
        <taxon>Chitinophagia</taxon>
        <taxon>Chitinophagales</taxon>
        <taxon>Chitinophagaceae</taxon>
        <taxon>Rhizosphaericola</taxon>
    </lineage>
</organism>
<feature type="transmembrane region" description="Helical" evidence="1">
    <location>
        <begin position="441"/>
        <end position="459"/>
    </location>
</feature>
<keyword evidence="1" id="KW-1133">Transmembrane helix</keyword>
<evidence type="ECO:0008006" key="4">
    <source>
        <dbReference type="Google" id="ProtNLM"/>
    </source>
</evidence>
<name>A0A5P2G5Y2_9BACT</name>
<protein>
    <recommendedName>
        <fullName evidence="4">Glycosyltransferase RgtA/B/C/D-like domain-containing protein</fullName>
    </recommendedName>
</protein>
<feature type="transmembrane region" description="Helical" evidence="1">
    <location>
        <begin position="101"/>
        <end position="123"/>
    </location>
</feature>
<feature type="transmembrane region" description="Helical" evidence="1">
    <location>
        <begin position="178"/>
        <end position="208"/>
    </location>
</feature>
<reference evidence="2 3" key="1">
    <citation type="submission" date="2019-09" db="EMBL/GenBank/DDBJ databases">
        <title>Complete genome sequence of Arachidicoccus sp. B3-10 isolated from apple orchard soil.</title>
        <authorList>
            <person name="Kim H.S."/>
            <person name="Han K.-I."/>
            <person name="Suh M.K."/>
            <person name="Lee K.C."/>
            <person name="Eom M.K."/>
            <person name="Kim J.-S."/>
            <person name="Kang S.W."/>
            <person name="Sin Y."/>
            <person name="Lee J.-S."/>
        </authorList>
    </citation>
    <scope>NUCLEOTIDE SEQUENCE [LARGE SCALE GENOMIC DNA]</scope>
    <source>
        <strain evidence="2 3">B3-10</strain>
    </source>
</reference>
<keyword evidence="1" id="KW-0812">Transmembrane</keyword>
<evidence type="ECO:0000256" key="1">
    <source>
        <dbReference type="SAM" id="Phobius"/>
    </source>
</evidence>
<dbReference type="RefSeq" id="WP_131330228.1">
    <property type="nucleotide sequence ID" value="NZ_CP044016.1"/>
</dbReference>
<dbReference type="OrthoDB" id="870437at2"/>
<dbReference type="AlphaFoldDB" id="A0A5P2G5Y2"/>
<dbReference type="Proteomes" id="UP000292424">
    <property type="component" value="Chromosome"/>
</dbReference>
<dbReference type="KEGG" id="arac:E0W69_011615"/>
<dbReference type="EMBL" id="CP044016">
    <property type="protein sequence ID" value="QES89282.1"/>
    <property type="molecule type" value="Genomic_DNA"/>
</dbReference>
<accession>A0A5P2G5Y2</accession>
<keyword evidence="3" id="KW-1185">Reference proteome</keyword>
<evidence type="ECO:0000313" key="2">
    <source>
        <dbReference type="EMBL" id="QES89282.1"/>
    </source>
</evidence>
<feature type="transmembrane region" description="Helical" evidence="1">
    <location>
        <begin position="378"/>
        <end position="401"/>
    </location>
</feature>
<feature type="transmembrane region" description="Helical" evidence="1">
    <location>
        <begin position="20"/>
        <end position="37"/>
    </location>
</feature>